<keyword evidence="1" id="KW-0808">Transferase</keyword>
<dbReference type="PROSITE" id="PS00097">
    <property type="entry name" value="CARBAMOYLTRANSFERASE"/>
    <property type="match status" value="1"/>
</dbReference>
<dbReference type="PRINTS" id="PR00100">
    <property type="entry name" value="AOTCASE"/>
</dbReference>
<dbReference type="NCBIfam" id="TIGR00658">
    <property type="entry name" value="orni_carb_tr"/>
    <property type="match status" value="1"/>
</dbReference>
<dbReference type="GO" id="GO:0042450">
    <property type="term" value="P:L-arginine biosynthetic process via ornithine"/>
    <property type="evidence" value="ECO:0007669"/>
    <property type="project" value="TreeGrafter"/>
</dbReference>
<dbReference type="InterPro" id="IPR006130">
    <property type="entry name" value="Asp/Orn_carbamoylTrfase"/>
</dbReference>
<dbReference type="Pfam" id="PF00185">
    <property type="entry name" value="OTCace"/>
    <property type="match status" value="1"/>
</dbReference>
<dbReference type="GO" id="GO:0016597">
    <property type="term" value="F:amino acid binding"/>
    <property type="evidence" value="ECO:0007669"/>
    <property type="project" value="InterPro"/>
</dbReference>
<evidence type="ECO:0000259" key="2">
    <source>
        <dbReference type="Pfam" id="PF00185"/>
    </source>
</evidence>
<dbReference type="InterPro" id="IPR006131">
    <property type="entry name" value="Asp_carbamoyltransf_Asp/Orn-bd"/>
</dbReference>
<dbReference type="SUPFAM" id="SSF53671">
    <property type="entry name" value="Aspartate/ornithine carbamoyltransferase"/>
    <property type="match status" value="1"/>
</dbReference>
<dbReference type="NCBIfam" id="NF001986">
    <property type="entry name" value="PRK00779.1"/>
    <property type="match status" value="1"/>
</dbReference>
<evidence type="ECO:0000259" key="3">
    <source>
        <dbReference type="Pfam" id="PF02729"/>
    </source>
</evidence>
<dbReference type="Pfam" id="PF02729">
    <property type="entry name" value="OTCace_N"/>
    <property type="match status" value="1"/>
</dbReference>
<reference evidence="4" key="1">
    <citation type="submission" date="2018-05" db="EMBL/GenBank/DDBJ databases">
        <authorList>
            <person name="Lanie J.A."/>
            <person name="Ng W.-L."/>
            <person name="Kazmierczak K.M."/>
            <person name="Andrzejewski T.M."/>
            <person name="Davidsen T.M."/>
            <person name="Wayne K.J."/>
            <person name="Tettelin H."/>
            <person name="Glass J.I."/>
            <person name="Rusch D."/>
            <person name="Podicherti R."/>
            <person name="Tsui H.-C.T."/>
            <person name="Winkler M.E."/>
        </authorList>
    </citation>
    <scope>NUCLEOTIDE SEQUENCE</scope>
</reference>
<feature type="domain" description="Aspartate/ornithine carbamoyltransferase carbamoyl-P binding" evidence="3">
    <location>
        <begin position="2"/>
        <end position="148"/>
    </location>
</feature>
<sequence length="311" mass="35742">VKNFINIRDISVKDLKKILFDAKKRKAKRKKLNYLDSDKDAPLKGKFLIQMFEKSSTRTRLSFYLAIRQLGGGALNLRKDELHFGEGGESIHDTAKILSNYGDIFMFRTDSDKKLQEFKRYIKIPIINGLSPSSHPTQILSDIFTIEEIKKQSIHNLNICWIGDSNNVLNSLIEASVKFSFNLKIGCPKKYEPNKSLINWAKKNKGKIQIFNDPKKAISNSDVVFADKFIGIYDKKNKKKKIKDFKNFQVNSKLMNCAKKNAIFLHCLPASRGQEVSAEVIDGKQSKVWQQALNRLHVQKSILLYCLEKLR</sequence>
<feature type="non-terminal residue" evidence="4">
    <location>
        <position position="1"/>
    </location>
</feature>
<evidence type="ECO:0000256" key="1">
    <source>
        <dbReference type="ARBA" id="ARBA00022679"/>
    </source>
</evidence>
<protein>
    <recommendedName>
        <fullName evidence="5">Ornithine carbamoyltransferase</fullName>
    </recommendedName>
</protein>
<dbReference type="GO" id="GO:0004585">
    <property type="term" value="F:ornithine carbamoyltransferase activity"/>
    <property type="evidence" value="ECO:0007669"/>
    <property type="project" value="UniProtKB-ARBA"/>
</dbReference>
<dbReference type="InterPro" id="IPR006132">
    <property type="entry name" value="Asp/Orn_carbamoyltranf_P-bd"/>
</dbReference>
<dbReference type="PANTHER" id="PTHR45753:SF3">
    <property type="entry name" value="ORNITHINE TRANSCARBAMYLASE, MITOCHONDRIAL"/>
    <property type="match status" value="1"/>
</dbReference>
<dbReference type="PANTHER" id="PTHR45753">
    <property type="entry name" value="ORNITHINE CARBAMOYLTRANSFERASE, MITOCHONDRIAL"/>
    <property type="match status" value="1"/>
</dbReference>
<accession>A0A382K3L7</accession>
<dbReference type="EMBL" id="UINC01078101">
    <property type="protein sequence ID" value="SVC18848.1"/>
    <property type="molecule type" value="Genomic_DNA"/>
</dbReference>
<dbReference type="InterPro" id="IPR036901">
    <property type="entry name" value="Asp/Orn_carbamoylTrfase_sf"/>
</dbReference>
<gene>
    <name evidence="4" type="ORF">METZ01_LOCUS271702</name>
</gene>
<dbReference type="PRINTS" id="PR00102">
    <property type="entry name" value="OTCASE"/>
</dbReference>
<feature type="domain" description="Aspartate/ornithine carbamoyltransferase Asp/Orn-binding" evidence="2">
    <location>
        <begin position="156"/>
        <end position="305"/>
    </location>
</feature>
<evidence type="ECO:0000313" key="4">
    <source>
        <dbReference type="EMBL" id="SVC18848.1"/>
    </source>
</evidence>
<proteinExistence type="predicted"/>
<dbReference type="InterPro" id="IPR002292">
    <property type="entry name" value="Orn/put_carbamltrans"/>
</dbReference>
<dbReference type="FunFam" id="3.40.50.1370:FF:000008">
    <property type="entry name" value="Ornithine carbamoyltransferase"/>
    <property type="match status" value="1"/>
</dbReference>
<organism evidence="4">
    <name type="scientific">marine metagenome</name>
    <dbReference type="NCBI Taxonomy" id="408172"/>
    <lineage>
        <taxon>unclassified sequences</taxon>
        <taxon>metagenomes</taxon>
        <taxon>ecological metagenomes</taxon>
    </lineage>
</organism>
<evidence type="ECO:0008006" key="5">
    <source>
        <dbReference type="Google" id="ProtNLM"/>
    </source>
</evidence>
<name>A0A382K3L7_9ZZZZ</name>
<dbReference type="GO" id="GO:0019240">
    <property type="term" value="P:citrulline biosynthetic process"/>
    <property type="evidence" value="ECO:0007669"/>
    <property type="project" value="TreeGrafter"/>
</dbReference>
<dbReference type="Gene3D" id="3.40.50.1370">
    <property type="entry name" value="Aspartate/ornithine carbamoyltransferase"/>
    <property type="match status" value="2"/>
</dbReference>
<dbReference type="AlphaFoldDB" id="A0A382K3L7"/>